<proteinExistence type="predicted"/>
<reference evidence="8" key="2">
    <citation type="submission" date="2021-04" db="EMBL/GenBank/DDBJ databases">
        <authorList>
            <person name="Gilroy R."/>
        </authorList>
    </citation>
    <scope>NUCLEOTIDE SEQUENCE</scope>
    <source>
        <strain evidence="8">ChiHjej12B11-9795</strain>
    </source>
</reference>
<dbReference type="AlphaFoldDB" id="A0A9D2HZF0"/>
<evidence type="ECO:0000256" key="6">
    <source>
        <dbReference type="ARBA" id="ARBA00023136"/>
    </source>
</evidence>
<dbReference type="Proteomes" id="UP000823862">
    <property type="component" value="Unassembled WGS sequence"/>
</dbReference>
<keyword evidence="2" id="KW-0813">Transport</keyword>
<organism evidence="8 9">
    <name type="scientific">Candidatus Bacteroides avicola</name>
    <dbReference type="NCBI Taxonomy" id="2838468"/>
    <lineage>
        <taxon>Bacteria</taxon>
        <taxon>Pseudomonadati</taxon>
        <taxon>Bacteroidota</taxon>
        <taxon>Bacteroidia</taxon>
        <taxon>Bacteroidales</taxon>
        <taxon>Bacteroidaceae</taxon>
        <taxon>Bacteroides</taxon>
    </lineage>
</organism>
<gene>
    <name evidence="8" type="ORF">H9950_12110</name>
</gene>
<keyword evidence="3 7" id="KW-0812">Transmembrane</keyword>
<keyword evidence="5 7" id="KW-1133">Transmembrane helix</keyword>
<feature type="transmembrane region" description="Helical" evidence="7">
    <location>
        <begin position="37"/>
        <end position="57"/>
    </location>
</feature>
<accession>A0A9D2HZF0</accession>
<evidence type="ECO:0000256" key="7">
    <source>
        <dbReference type="SAM" id="Phobius"/>
    </source>
</evidence>
<keyword evidence="6 7" id="KW-0472">Membrane</keyword>
<evidence type="ECO:0000313" key="8">
    <source>
        <dbReference type="EMBL" id="HJA86908.1"/>
    </source>
</evidence>
<protein>
    <submittedName>
        <fullName evidence="8">Uncharacterized protein</fullName>
    </submittedName>
</protein>
<dbReference type="Pfam" id="PF02508">
    <property type="entry name" value="Rnf-Nqr"/>
    <property type="match status" value="1"/>
</dbReference>
<evidence type="ECO:0000313" key="9">
    <source>
        <dbReference type="Proteomes" id="UP000823862"/>
    </source>
</evidence>
<evidence type="ECO:0000256" key="2">
    <source>
        <dbReference type="ARBA" id="ARBA00022448"/>
    </source>
</evidence>
<dbReference type="InterPro" id="IPR003667">
    <property type="entry name" value="NqrDE/RnfAE"/>
</dbReference>
<dbReference type="EMBL" id="DWZI01000061">
    <property type="protein sequence ID" value="HJA86908.1"/>
    <property type="molecule type" value="Genomic_DNA"/>
</dbReference>
<reference evidence="8" key="1">
    <citation type="journal article" date="2021" name="PeerJ">
        <title>Extensive microbial diversity within the chicken gut microbiome revealed by metagenomics and culture.</title>
        <authorList>
            <person name="Gilroy R."/>
            <person name="Ravi A."/>
            <person name="Getino M."/>
            <person name="Pursley I."/>
            <person name="Horton D.L."/>
            <person name="Alikhan N.F."/>
            <person name="Baker D."/>
            <person name="Gharbi K."/>
            <person name="Hall N."/>
            <person name="Watson M."/>
            <person name="Adriaenssens E.M."/>
            <person name="Foster-Nyarko E."/>
            <person name="Jarju S."/>
            <person name="Secka A."/>
            <person name="Antonio M."/>
            <person name="Oren A."/>
            <person name="Chaudhuri R.R."/>
            <person name="La Ragione R."/>
            <person name="Hildebrand F."/>
            <person name="Pallen M.J."/>
        </authorList>
    </citation>
    <scope>NUCLEOTIDE SEQUENCE</scope>
    <source>
        <strain evidence="8">ChiHjej12B11-9795</strain>
    </source>
</reference>
<comment type="caution">
    <text evidence="8">The sequence shown here is derived from an EMBL/GenBank/DDBJ whole genome shotgun (WGS) entry which is preliminary data.</text>
</comment>
<evidence type="ECO:0000256" key="3">
    <source>
        <dbReference type="ARBA" id="ARBA00022692"/>
    </source>
</evidence>
<name>A0A9D2HZF0_9BACE</name>
<keyword evidence="4" id="KW-1278">Translocase</keyword>
<evidence type="ECO:0000256" key="5">
    <source>
        <dbReference type="ARBA" id="ARBA00022989"/>
    </source>
</evidence>
<comment type="subcellular location">
    <subcellularLocation>
        <location evidence="1">Endomembrane system</location>
        <topology evidence="1">Multi-pass membrane protein</topology>
    </subcellularLocation>
</comment>
<evidence type="ECO:0000256" key="4">
    <source>
        <dbReference type="ARBA" id="ARBA00022967"/>
    </source>
</evidence>
<evidence type="ECO:0000256" key="1">
    <source>
        <dbReference type="ARBA" id="ARBA00004127"/>
    </source>
</evidence>
<sequence>MKNETRKTLKIFVPLIISSILLMASRGCVEDSYEMGLLHGLASGAQFFALLQIVAFFREAFRSRPPYSQLKQQRHGNNQTI</sequence>